<dbReference type="GeneID" id="10503330"/>
<proteinExistence type="predicted"/>
<dbReference type="Pfam" id="PF05725">
    <property type="entry name" value="FNIP"/>
    <property type="match status" value="1"/>
</dbReference>
<sequence>MIDLSKQYSLLLNLEYTIYTVLCKLNHLKIRYLVIGPFKSISFLSAIPPTIPPTVKCLYLQNIKYQLKPGSIPNHLTLFAFTNGFSQPFTKEKILSHSKVIRMDYKYFKNYSI</sequence>
<dbReference type="VEuPathDB" id="AmoebaDB:DICPUDRAFT_73921"/>
<evidence type="ECO:0000313" key="1">
    <source>
        <dbReference type="EMBL" id="EGC40557.1"/>
    </source>
</evidence>
<dbReference type="RefSeq" id="XP_003282893.1">
    <property type="nucleotide sequence ID" value="XM_003282845.1"/>
</dbReference>
<dbReference type="KEGG" id="dpp:DICPUDRAFT_73921"/>
<dbReference type="EMBL" id="GL870941">
    <property type="protein sequence ID" value="EGC40557.1"/>
    <property type="molecule type" value="Genomic_DNA"/>
</dbReference>
<protein>
    <submittedName>
        <fullName evidence="1">Uncharacterized protein</fullName>
    </submittedName>
</protein>
<dbReference type="PANTHER" id="PTHR32031:SF47">
    <property type="entry name" value="B BOX-TYPE DOMAIN-CONTAINING PROTEIN-RELATED"/>
    <property type="match status" value="1"/>
</dbReference>
<keyword evidence="2" id="KW-1185">Reference proteome</keyword>
<accession>F0Z689</accession>
<reference evidence="2" key="1">
    <citation type="journal article" date="2011" name="Genome Biol.">
        <title>Comparative genomics of the social amoebae Dictyostelium discoideum and Dictyostelium purpureum.</title>
        <authorList>
            <consortium name="US DOE Joint Genome Institute (JGI-PGF)"/>
            <person name="Sucgang R."/>
            <person name="Kuo A."/>
            <person name="Tian X."/>
            <person name="Salerno W."/>
            <person name="Parikh A."/>
            <person name="Feasley C.L."/>
            <person name="Dalin E."/>
            <person name="Tu H."/>
            <person name="Huang E."/>
            <person name="Barry K."/>
            <person name="Lindquist E."/>
            <person name="Shapiro H."/>
            <person name="Bruce D."/>
            <person name="Schmutz J."/>
            <person name="Salamov A."/>
            <person name="Fey P."/>
            <person name="Gaudet P."/>
            <person name="Anjard C."/>
            <person name="Babu M.M."/>
            <person name="Basu S."/>
            <person name="Bushmanova Y."/>
            <person name="van der Wel H."/>
            <person name="Katoh-Kurasawa M."/>
            <person name="Dinh C."/>
            <person name="Coutinho P.M."/>
            <person name="Saito T."/>
            <person name="Elias M."/>
            <person name="Schaap P."/>
            <person name="Kay R.R."/>
            <person name="Henrissat B."/>
            <person name="Eichinger L."/>
            <person name="Rivero F."/>
            <person name="Putnam N.H."/>
            <person name="West C.M."/>
            <person name="Loomis W.F."/>
            <person name="Chisholm R.L."/>
            <person name="Shaulsky G."/>
            <person name="Strassmann J.E."/>
            <person name="Queller D.C."/>
            <person name="Kuspa A."/>
            <person name="Grigoriev I.V."/>
        </authorList>
    </citation>
    <scope>NUCLEOTIDE SEQUENCE [LARGE SCALE GENOMIC DNA]</scope>
    <source>
        <strain evidence="2">QSDP1</strain>
    </source>
</reference>
<gene>
    <name evidence="1" type="ORF">DICPUDRAFT_73921</name>
</gene>
<name>F0Z689_DICPU</name>
<organism evidence="1 2">
    <name type="scientific">Dictyostelium purpureum</name>
    <name type="common">Slime mold</name>
    <dbReference type="NCBI Taxonomy" id="5786"/>
    <lineage>
        <taxon>Eukaryota</taxon>
        <taxon>Amoebozoa</taxon>
        <taxon>Evosea</taxon>
        <taxon>Eumycetozoa</taxon>
        <taxon>Dictyostelia</taxon>
        <taxon>Dictyosteliales</taxon>
        <taxon>Dictyosteliaceae</taxon>
        <taxon>Dictyostelium</taxon>
    </lineage>
</organism>
<evidence type="ECO:0000313" key="2">
    <source>
        <dbReference type="Proteomes" id="UP000001064"/>
    </source>
</evidence>
<dbReference type="InterPro" id="IPR008615">
    <property type="entry name" value="FNIP"/>
</dbReference>
<dbReference type="InParanoid" id="F0Z689"/>
<dbReference type="Proteomes" id="UP000001064">
    <property type="component" value="Unassembled WGS sequence"/>
</dbReference>
<dbReference type="InterPro" id="IPR052697">
    <property type="entry name" value="FNIP_repeat"/>
</dbReference>
<dbReference type="AlphaFoldDB" id="F0Z689"/>
<dbReference type="PANTHER" id="PTHR32031">
    <property type="entry name" value="FNIP REPEAT-CONTAINING PROTEIN-RELATED-RELATED"/>
    <property type="match status" value="1"/>
</dbReference>